<protein>
    <submittedName>
        <fullName evidence="1">Uncharacterized protein</fullName>
    </submittedName>
</protein>
<dbReference type="EMBL" id="JACHFD010000063">
    <property type="protein sequence ID" value="MBB5353995.1"/>
    <property type="molecule type" value="Genomic_DNA"/>
</dbReference>
<evidence type="ECO:0000313" key="1">
    <source>
        <dbReference type="EMBL" id="MBB5353995.1"/>
    </source>
</evidence>
<feature type="non-terminal residue" evidence="1">
    <location>
        <position position="1"/>
    </location>
</feature>
<dbReference type="RefSeq" id="WP_184022538.1">
    <property type="nucleotide sequence ID" value="NZ_JACHFD010000063.1"/>
</dbReference>
<accession>A0A840V7J9</accession>
<organism evidence="1 2">
    <name type="scientific">Haloferula luteola</name>
    <dbReference type="NCBI Taxonomy" id="595692"/>
    <lineage>
        <taxon>Bacteria</taxon>
        <taxon>Pseudomonadati</taxon>
        <taxon>Verrucomicrobiota</taxon>
        <taxon>Verrucomicrobiia</taxon>
        <taxon>Verrucomicrobiales</taxon>
        <taxon>Verrucomicrobiaceae</taxon>
        <taxon>Haloferula</taxon>
    </lineage>
</organism>
<evidence type="ECO:0000313" key="2">
    <source>
        <dbReference type="Proteomes" id="UP000557717"/>
    </source>
</evidence>
<keyword evidence="2" id="KW-1185">Reference proteome</keyword>
<comment type="caution">
    <text evidence="1">The sequence shown here is derived from an EMBL/GenBank/DDBJ whole genome shotgun (WGS) entry which is preliminary data.</text>
</comment>
<reference evidence="1 2" key="1">
    <citation type="submission" date="2020-08" db="EMBL/GenBank/DDBJ databases">
        <title>Genomic Encyclopedia of Type Strains, Phase IV (KMG-IV): sequencing the most valuable type-strain genomes for metagenomic binning, comparative biology and taxonomic classification.</title>
        <authorList>
            <person name="Goeker M."/>
        </authorList>
    </citation>
    <scope>NUCLEOTIDE SEQUENCE [LARGE SCALE GENOMIC DNA]</scope>
    <source>
        <strain evidence="1 2">YC6886</strain>
    </source>
</reference>
<name>A0A840V7J9_9BACT</name>
<sequence length="429" mass="48220">ATKASTLDYQNEGTWLEVKIDEATKVTLGDPEVVKLTVRAGENVSETGVVLDPLEANEGTFENEMRYDVDLLPVEFEIIHTEIDPATGQAVNPGVDTMLRDEIVDIRIKVPPIGNADWTVDLSIEPEAMRTENLPDRGDVQMFDFGQIEDDGTVRPDKTQFLLKASNNGERTIRAVFNSHGKLTIKMNSTDGKIDFTSPGYTIKERIRKYAIPYPGFYNHDPNQYDQEFIDAADHWGEFYVHPIDTVDRLKAISVAESNVGALVQNKAARPHDILTIGHPDDDVLETIQGNPEQWDLDLVHPKKPAADARYKKLNYPQANIGSTQEAIKWGTLWLYVKAFGLPANIEANPNWTWGKRNQAPHDVIDGIEEPEYRFKDWSAWDYATEKYNGGGVGDYMNRVNSALEKGLHWNAVGSNKLWPIRSDKSGQP</sequence>
<dbReference type="AlphaFoldDB" id="A0A840V7J9"/>
<proteinExistence type="predicted"/>
<gene>
    <name evidence="1" type="ORF">HNR46_004267</name>
</gene>
<dbReference type="Proteomes" id="UP000557717">
    <property type="component" value="Unassembled WGS sequence"/>
</dbReference>